<comment type="caution">
    <text evidence="1">The sequence shown here is derived from an EMBL/GenBank/DDBJ whole genome shotgun (WGS) entry which is preliminary data.</text>
</comment>
<evidence type="ECO:0000313" key="1">
    <source>
        <dbReference type="EMBL" id="CAK5062376.1"/>
    </source>
</evidence>
<proteinExistence type="predicted"/>
<evidence type="ECO:0000313" key="2">
    <source>
        <dbReference type="Proteomes" id="UP001497535"/>
    </source>
</evidence>
<dbReference type="Proteomes" id="UP001497535">
    <property type="component" value="Unassembled WGS sequence"/>
</dbReference>
<dbReference type="EMBL" id="CAVMJV010000018">
    <property type="protein sequence ID" value="CAK5062376.1"/>
    <property type="molecule type" value="Genomic_DNA"/>
</dbReference>
<reference evidence="1" key="1">
    <citation type="submission" date="2023-11" db="EMBL/GenBank/DDBJ databases">
        <authorList>
            <person name="Poullet M."/>
        </authorList>
    </citation>
    <scope>NUCLEOTIDE SEQUENCE</scope>
    <source>
        <strain evidence="1">E1834</strain>
    </source>
</reference>
<organism evidence="1 2">
    <name type="scientific">Meloidogyne enterolobii</name>
    <name type="common">Root-knot nematode worm</name>
    <name type="synonym">Meloidogyne mayaguensis</name>
    <dbReference type="NCBI Taxonomy" id="390850"/>
    <lineage>
        <taxon>Eukaryota</taxon>
        <taxon>Metazoa</taxon>
        <taxon>Ecdysozoa</taxon>
        <taxon>Nematoda</taxon>
        <taxon>Chromadorea</taxon>
        <taxon>Rhabditida</taxon>
        <taxon>Tylenchina</taxon>
        <taxon>Tylenchomorpha</taxon>
        <taxon>Tylenchoidea</taxon>
        <taxon>Meloidogynidae</taxon>
        <taxon>Meloidogyninae</taxon>
        <taxon>Meloidogyne</taxon>
    </lineage>
</organism>
<protein>
    <submittedName>
        <fullName evidence="1">Uncharacterized protein</fullName>
    </submittedName>
</protein>
<accession>A0ACB0YTS9</accession>
<gene>
    <name evidence="1" type="ORF">MENTE1834_LOCUS16484</name>
</gene>
<keyword evidence="2" id="KW-1185">Reference proteome</keyword>
<name>A0ACB0YTS9_MELEN</name>
<sequence length="119" mass="13588">MGGASSHLPPVEEDYNKNDADYQKHEFNCENSNDDSNGNGISSPEVIIEGGVIEVNNEEKVGEEEEQQESVDLSWPKTFYKRCVFLFLAPIMFPLAYTLPDVKREVCINFEMNIFFTRT</sequence>